<accession>A0A0A0BYV4</accession>
<dbReference type="SUPFAM" id="SSF140453">
    <property type="entry name" value="EsxAB dimer-like"/>
    <property type="match status" value="1"/>
</dbReference>
<comment type="caution">
    <text evidence="1">The sequence shown here is derived from an EMBL/GenBank/DDBJ whole genome shotgun (WGS) entry which is preliminary data.</text>
</comment>
<name>A0A0A0BYV4_9CELL</name>
<keyword evidence="2" id="KW-1185">Reference proteome</keyword>
<dbReference type="InterPro" id="IPR010310">
    <property type="entry name" value="T7SS_ESAT-6-like"/>
</dbReference>
<dbReference type="EMBL" id="AXCZ01000096">
    <property type="protein sequence ID" value="KGM12329.1"/>
    <property type="molecule type" value="Genomic_DNA"/>
</dbReference>
<dbReference type="Pfam" id="PF06013">
    <property type="entry name" value="WXG100"/>
    <property type="match status" value="1"/>
</dbReference>
<sequence>MALSATLSVWDKVNAWMSPLDGMVDALMRPLVDPLVGMFDSVTGRSSEVRSTAQRWRDLAATLDELVDHHQRVITPLAQSWDGAAHEAFQASMRELLRNVDELASSTRETAEFLEDAAMEVELAEELVATIIRELIQWALLTLAVSAALSIVTVGASALAGGAAAAAQAAVAGSRIATVIARIATALQRFATVLQTINKMRFFSREGFFIKTLLVKGVLMRPVVSNLTGLSAAPVRESVRTGLVGLRDIAADEFDDTLRGETGLQTPLRARLDGLVGPAAEGARPAAEALAPVTAVVEEVDRRLPRAPFQ</sequence>
<gene>
    <name evidence="1" type="ORF">N869_16970</name>
</gene>
<organism evidence="1 2">
    <name type="scientific">Cellulomonas bogoriensis 69B4 = DSM 16987</name>
    <dbReference type="NCBI Taxonomy" id="1386082"/>
    <lineage>
        <taxon>Bacteria</taxon>
        <taxon>Bacillati</taxon>
        <taxon>Actinomycetota</taxon>
        <taxon>Actinomycetes</taxon>
        <taxon>Micrococcales</taxon>
        <taxon>Cellulomonadaceae</taxon>
        <taxon>Cellulomonas</taxon>
    </lineage>
</organism>
<evidence type="ECO:0000313" key="1">
    <source>
        <dbReference type="EMBL" id="KGM12329.1"/>
    </source>
</evidence>
<dbReference type="AlphaFoldDB" id="A0A0A0BYV4"/>
<reference evidence="1 2" key="1">
    <citation type="submission" date="2013-08" db="EMBL/GenBank/DDBJ databases">
        <title>Genome sequencing of Cellulomonas bogoriensis 69B4.</title>
        <authorList>
            <person name="Chen F."/>
            <person name="Li Y."/>
            <person name="Wang G."/>
        </authorList>
    </citation>
    <scope>NUCLEOTIDE SEQUENCE [LARGE SCALE GENOMIC DNA]</scope>
    <source>
        <strain evidence="1 2">69B4</strain>
    </source>
</reference>
<dbReference type="Gene3D" id="1.10.287.1060">
    <property type="entry name" value="ESAT-6-like"/>
    <property type="match status" value="1"/>
</dbReference>
<dbReference type="Proteomes" id="UP000054314">
    <property type="component" value="Unassembled WGS sequence"/>
</dbReference>
<evidence type="ECO:0000313" key="2">
    <source>
        <dbReference type="Proteomes" id="UP000054314"/>
    </source>
</evidence>
<evidence type="ECO:0008006" key="3">
    <source>
        <dbReference type="Google" id="ProtNLM"/>
    </source>
</evidence>
<proteinExistence type="predicted"/>
<dbReference type="RefSeq" id="WP_052105324.1">
    <property type="nucleotide sequence ID" value="NZ_AXCZ01000096.1"/>
</dbReference>
<dbReference type="OrthoDB" id="4824840at2"/>
<dbReference type="InterPro" id="IPR036689">
    <property type="entry name" value="ESAT-6-like_sf"/>
</dbReference>
<protein>
    <recommendedName>
        <fullName evidence="3">WXG100 family type VII secretion target</fullName>
    </recommendedName>
</protein>